<protein>
    <submittedName>
        <fullName evidence="1">Uncharacterized protein</fullName>
    </submittedName>
</protein>
<evidence type="ECO:0000313" key="1">
    <source>
        <dbReference type="EMBL" id="GAF70590.1"/>
    </source>
</evidence>
<sequence length="97" mass="10748">MKKLLLPILIVLLVLGISSVSAVCTMSFDKDVYNKGETAVVSMSLSEVAEKNKFYQVNYTNQTAVQIWETDNGTTPNSVDEVFLESFTIPSDYTNTT</sequence>
<name>X0T3H5_9ZZZZ</name>
<feature type="non-terminal residue" evidence="1">
    <location>
        <position position="97"/>
    </location>
</feature>
<dbReference type="EMBL" id="BARS01006577">
    <property type="protein sequence ID" value="GAF70590.1"/>
    <property type="molecule type" value="Genomic_DNA"/>
</dbReference>
<comment type="caution">
    <text evidence="1">The sequence shown here is derived from an EMBL/GenBank/DDBJ whole genome shotgun (WGS) entry which is preliminary data.</text>
</comment>
<gene>
    <name evidence="1" type="ORF">S01H1_12789</name>
</gene>
<accession>X0T3H5</accession>
<organism evidence="1">
    <name type="scientific">marine sediment metagenome</name>
    <dbReference type="NCBI Taxonomy" id="412755"/>
    <lineage>
        <taxon>unclassified sequences</taxon>
        <taxon>metagenomes</taxon>
        <taxon>ecological metagenomes</taxon>
    </lineage>
</organism>
<proteinExistence type="predicted"/>
<reference evidence="1" key="1">
    <citation type="journal article" date="2014" name="Front. Microbiol.">
        <title>High frequency of phylogenetically diverse reductive dehalogenase-homologous genes in deep subseafloor sedimentary metagenomes.</title>
        <authorList>
            <person name="Kawai M."/>
            <person name="Futagami T."/>
            <person name="Toyoda A."/>
            <person name="Takaki Y."/>
            <person name="Nishi S."/>
            <person name="Hori S."/>
            <person name="Arai W."/>
            <person name="Tsubouchi T."/>
            <person name="Morono Y."/>
            <person name="Uchiyama I."/>
            <person name="Ito T."/>
            <person name="Fujiyama A."/>
            <person name="Inagaki F."/>
            <person name="Takami H."/>
        </authorList>
    </citation>
    <scope>NUCLEOTIDE SEQUENCE</scope>
    <source>
        <strain evidence="1">Expedition CK06-06</strain>
    </source>
</reference>
<dbReference type="AlphaFoldDB" id="X0T3H5"/>